<dbReference type="InterPro" id="IPR051174">
    <property type="entry name" value="Cytochrome_c-type_ET"/>
</dbReference>
<evidence type="ECO:0000256" key="3">
    <source>
        <dbReference type="ARBA" id="ARBA00022448"/>
    </source>
</evidence>
<evidence type="ECO:0000256" key="10">
    <source>
        <dbReference type="ARBA" id="ARBA00023004"/>
    </source>
</evidence>
<comment type="subcellular location">
    <subcellularLocation>
        <location evidence="1">Cell membrane</location>
    </subcellularLocation>
</comment>
<evidence type="ECO:0000256" key="4">
    <source>
        <dbReference type="ARBA" id="ARBA00022475"/>
    </source>
</evidence>
<evidence type="ECO:0000256" key="8">
    <source>
        <dbReference type="ARBA" id="ARBA00022982"/>
    </source>
</evidence>
<evidence type="ECO:0000256" key="1">
    <source>
        <dbReference type="ARBA" id="ARBA00004236"/>
    </source>
</evidence>
<reference evidence="14 15" key="1">
    <citation type="submission" date="2021-05" db="EMBL/GenBank/DDBJ databases">
        <title>The draft genome of Geobacter chapellei DSM 13688.</title>
        <authorList>
            <person name="Xu Z."/>
            <person name="Masuda Y."/>
            <person name="Itoh H."/>
            <person name="Senoo K."/>
        </authorList>
    </citation>
    <scope>NUCLEOTIDE SEQUENCE [LARGE SCALE GENOMIC DNA]</scope>
    <source>
        <strain evidence="14 15">DSM 13688</strain>
    </source>
</reference>
<keyword evidence="11 12" id="KW-0472">Membrane</keyword>
<dbReference type="InterPro" id="IPR038266">
    <property type="entry name" value="NapC/NirT_cytc_sf"/>
</dbReference>
<feature type="transmembrane region" description="Helical" evidence="12">
    <location>
        <begin position="107"/>
        <end position="127"/>
    </location>
</feature>
<feature type="transmembrane region" description="Helical" evidence="12">
    <location>
        <begin position="12"/>
        <end position="35"/>
    </location>
</feature>
<feature type="transmembrane region" description="Helical" evidence="12">
    <location>
        <begin position="47"/>
        <end position="70"/>
    </location>
</feature>
<evidence type="ECO:0000256" key="9">
    <source>
        <dbReference type="ARBA" id="ARBA00022989"/>
    </source>
</evidence>
<keyword evidence="6 12" id="KW-0812">Transmembrane</keyword>
<keyword evidence="10" id="KW-0408">Iron</keyword>
<keyword evidence="15" id="KW-1185">Reference proteome</keyword>
<evidence type="ECO:0000313" key="14">
    <source>
        <dbReference type="EMBL" id="MBT1072008.1"/>
    </source>
</evidence>
<evidence type="ECO:0000259" key="13">
    <source>
        <dbReference type="Pfam" id="PF03264"/>
    </source>
</evidence>
<dbReference type="Pfam" id="PF03264">
    <property type="entry name" value="Cytochrom_NNT"/>
    <property type="match status" value="1"/>
</dbReference>
<dbReference type="RefSeq" id="WP_214298423.1">
    <property type="nucleotide sequence ID" value="NZ_JAHDYS010000007.1"/>
</dbReference>
<evidence type="ECO:0000256" key="6">
    <source>
        <dbReference type="ARBA" id="ARBA00022692"/>
    </source>
</evidence>
<dbReference type="SUPFAM" id="SSF48695">
    <property type="entry name" value="Multiheme cytochromes"/>
    <property type="match status" value="1"/>
</dbReference>
<accession>A0ABS5U8P6</accession>
<keyword evidence="8" id="KW-0249">Electron transport</keyword>
<evidence type="ECO:0000256" key="7">
    <source>
        <dbReference type="ARBA" id="ARBA00022723"/>
    </source>
</evidence>
<comment type="similarity">
    <text evidence="2">Belongs to the NapC/NirT/NrfH family.</text>
</comment>
<dbReference type="InterPro" id="IPR036280">
    <property type="entry name" value="Multihaem_cyt_sf"/>
</dbReference>
<feature type="domain" description="NapC/NirT cytochrome c N-terminal" evidence="13">
    <location>
        <begin position="105"/>
        <end position="198"/>
    </location>
</feature>
<keyword evidence="3" id="KW-0813">Transport</keyword>
<evidence type="ECO:0000256" key="2">
    <source>
        <dbReference type="ARBA" id="ARBA00007395"/>
    </source>
</evidence>
<evidence type="ECO:0000256" key="11">
    <source>
        <dbReference type="ARBA" id="ARBA00023136"/>
    </source>
</evidence>
<name>A0ABS5U8P6_9BACT</name>
<evidence type="ECO:0000256" key="5">
    <source>
        <dbReference type="ARBA" id="ARBA00022617"/>
    </source>
</evidence>
<dbReference type="InterPro" id="IPR005126">
    <property type="entry name" value="NapC/NirT_cyt_c_N"/>
</dbReference>
<protein>
    <submittedName>
        <fullName evidence="14">NapC/NirT family cytochrome c</fullName>
    </submittedName>
</protein>
<dbReference type="PANTHER" id="PTHR30333">
    <property type="entry name" value="CYTOCHROME C-TYPE PROTEIN"/>
    <property type="match status" value="1"/>
</dbReference>
<dbReference type="EMBL" id="JAHDYS010000007">
    <property type="protein sequence ID" value="MBT1072008.1"/>
    <property type="molecule type" value="Genomic_DNA"/>
</dbReference>
<evidence type="ECO:0000256" key="12">
    <source>
        <dbReference type="SAM" id="Phobius"/>
    </source>
</evidence>
<evidence type="ECO:0000313" key="15">
    <source>
        <dbReference type="Proteomes" id="UP000784128"/>
    </source>
</evidence>
<dbReference type="Proteomes" id="UP000784128">
    <property type="component" value="Unassembled WGS sequence"/>
</dbReference>
<proteinExistence type="inferred from homology"/>
<gene>
    <name evidence="14" type="ORF">KJB30_09445</name>
</gene>
<keyword evidence="7" id="KW-0479">Metal-binding</keyword>
<keyword evidence="5" id="KW-0349">Heme</keyword>
<dbReference type="Gene3D" id="1.10.3820.10">
    <property type="entry name" value="Di-heme elbow motif domain"/>
    <property type="match status" value="1"/>
</dbReference>
<organism evidence="14 15">
    <name type="scientific">Pelotalea chapellei</name>
    <dbReference type="NCBI Taxonomy" id="44671"/>
    <lineage>
        <taxon>Bacteria</taxon>
        <taxon>Pseudomonadati</taxon>
        <taxon>Thermodesulfobacteriota</taxon>
        <taxon>Desulfuromonadia</taxon>
        <taxon>Geobacterales</taxon>
        <taxon>Geobacteraceae</taxon>
        <taxon>Pelotalea</taxon>
    </lineage>
</organism>
<dbReference type="PANTHER" id="PTHR30333:SF1">
    <property type="entry name" value="CYTOCHROME C-TYPE PROTEIN NAPC"/>
    <property type="match status" value="1"/>
</dbReference>
<keyword evidence="9 12" id="KW-1133">Transmembrane helix</keyword>
<comment type="caution">
    <text evidence="14">The sequence shown here is derived from an EMBL/GenBank/DDBJ whole genome shotgun (WGS) entry which is preliminary data.</text>
</comment>
<sequence length="517" mass="58833">MAIRKTAGYAWNLISLIGIILALTATGLIIAFAAFEMITGIDHPYLGLMTYFLFPGMLIFGLVLVPIGAYRVRTQRRKAVLEGMLSLDEEIPKFPRLDLNDPNRRRMFIFFILASFVFVVVVALASIKGFEFTESTTFCGEVCHTVMEPEHTAWRNSPHAKVKCVECHVGPGAAWYVKAKISGMRQLYAVAFNTYPTPIHTPIENLRPARETCEHCHWPEKFYAGRQKLFYHFAPNEQNSPRKVDMLIHIGSNPKSPTSSGIHWHIGKEVRFIANDKKRLDIPYVVVKEKDGSLVEYMSTDKTLTKDEIAKAEKRLMDCTDCHNRPTHIYHSPDEEMDLNFVSNRIDRNLPFMKKVAVEILNRPYKTKEEAFATITKDIPAYYAKNYPKVAQEKGAAINQAVEQVKDIYSRNFFPKMKVQWNTYPNHIGHFYTPGCFRCHDGKHKTATGKVISKDCKICHDMLGQVQENIPAGKDVREFVHPVDIGDELYKTNCSECHSAAVHEAPAEGKHASNKKH</sequence>
<keyword evidence="4" id="KW-1003">Cell membrane</keyword>